<dbReference type="GO" id="GO:0006270">
    <property type="term" value="P:DNA replication initiation"/>
    <property type="evidence" value="ECO:0007669"/>
    <property type="project" value="TreeGrafter"/>
</dbReference>
<name>A0A7C4E3B9_CALS0</name>
<accession>A0A7C4E3B9</accession>
<comment type="caution">
    <text evidence="10">The sequence shown here is derived from an EMBL/GenBank/DDBJ whole genome shotgun (WGS) entry which is preliminary data.</text>
</comment>
<evidence type="ECO:0000256" key="2">
    <source>
        <dbReference type="ARBA" id="ARBA00022515"/>
    </source>
</evidence>
<comment type="function">
    <text evidence="7">Regulatory subunit of DNA primase, an RNA polymerase that catalyzes the synthesis of short RNA molecules used as primers for DNA polymerase during DNA replication. Stabilizes and modulates the activity of the small subunit, increasing the rate of DNA synthesis, and conferring RNA synthesis capability. The DNA polymerase activity may enable DNA primase to also catalyze primer extension after primer synthesis. May also play a role in DNA repair.</text>
</comment>
<proteinExistence type="inferred from homology"/>
<keyword evidence="1 7" id="KW-0004">4Fe-4S</keyword>
<reference evidence="10" key="1">
    <citation type="journal article" date="2020" name="mSystems">
        <title>Genome- and Community-Level Interaction Insights into Carbon Utilization and Element Cycling Functions of Hydrothermarchaeota in Hydrothermal Sediment.</title>
        <authorList>
            <person name="Zhou Z."/>
            <person name="Liu Y."/>
            <person name="Xu W."/>
            <person name="Pan J."/>
            <person name="Luo Z.H."/>
            <person name="Li M."/>
        </authorList>
    </citation>
    <scope>NUCLEOTIDE SEQUENCE [LARGE SCALE GENOMIC DNA]</scope>
    <source>
        <strain evidence="11">SpSt-1073</strain>
        <strain evidence="10">SpSt-613</strain>
        <strain evidence="9">SpSt-669</strain>
    </source>
</reference>
<dbReference type="GO" id="GO:0051539">
    <property type="term" value="F:4 iron, 4 sulfur cluster binding"/>
    <property type="evidence" value="ECO:0007669"/>
    <property type="project" value="UniProtKB-UniRule"/>
</dbReference>
<feature type="domain" description="DNA primase large subunit C-terminal" evidence="8">
    <location>
        <begin position="230"/>
        <end position="319"/>
    </location>
</feature>
<comment type="similarity">
    <text evidence="7">Belongs to the eukaryotic-type primase large subunit family.</text>
</comment>
<sequence length="357" mass="40763">MSVDDYVVKALLSGFPFLREVRDYVAQQGLRLEDFEGNNEYLEVAVRRVEEALRRWPARRLQPLETSDLEIFSHPLAMALVAMLDSPFAKRRFAAYEAERYATMLKNIREEQAKVVAYVMSEVLGMRIREGQPPHEFWIHFVDYLKHATPLNEPRFKLVNRILDKGYVAVTRSEAITLVKNGLEKLIHQRLEKMGSLTPPPFLEKQVERLRKLLESVHQREAAPSVRLDPDKWPPCMQALRKRLLAGEPVSHFGNFAAAAFMLRIGMTVDEVVNIYSQRGDFDPKIARYQVEHIAGLKGSRTKYSVPRCATMQTHGLCIEEGRLCGGVKTPLQFYKRVRAGVRNERSGANASPSGQT</sequence>
<keyword evidence="5 7" id="KW-0408">Iron</keyword>
<evidence type="ECO:0000313" key="9">
    <source>
        <dbReference type="EMBL" id="HGL41053.1"/>
    </source>
</evidence>
<evidence type="ECO:0000256" key="7">
    <source>
        <dbReference type="HAMAP-Rule" id="MF_00701"/>
    </source>
</evidence>
<gene>
    <name evidence="7" type="primary">priL</name>
    <name evidence="11" type="ORF">ENM30_00840</name>
    <name evidence="10" type="ORF">ENT82_07285</name>
    <name evidence="9" type="ORF">ENU43_05265</name>
</gene>
<dbReference type="EMBL" id="DTAD01000079">
    <property type="protein sequence ID" value="HGN90906.1"/>
    <property type="molecule type" value="Genomic_DNA"/>
</dbReference>
<feature type="binding site" evidence="7">
    <location>
        <position position="318"/>
    </location>
    <ligand>
        <name>[4Fe-4S] cluster</name>
        <dbReference type="ChEBI" id="CHEBI:49883"/>
    </ligand>
</feature>
<evidence type="ECO:0000256" key="1">
    <source>
        <dbReference type="ARBA" id="ARBA00022485"/>
    </source>
</evidence>
<dbReference type="HAMAP" id="MF_00701">
    <property type="entry name" value="DNA_primase_lrg_arc"/>
    <property type="match status" value="1"/>
</dbReference>
<evidence type="ECO:0000313" key="11">
    <source>
        <dbReference type="EMBL" id="HHN51839.1"/>
    </source>
</evidence>
<protein>
    <recommendedName>
        <fullName evidence="7">DNA primase large subunit PriL</fullName>
    </recommendedName>
</protein>
<dbReference type="InterPro" id="IPR023642">
    <property type="entry name" value="DNA_primase_lsu_PriL"/>
</dbReference>
<evidence type="ECO:0000256" key="5">
    <source>
        <dbReference type="ARBA" id="ARBA00023004"/>
    </source>
</evidence>
<dbReference type="Pfam" id="PF04104">
    <property type="entry name" value="DNA_primase_lrg"/>
    <property type="match status" value="1"/>
</dbReference>
<keyword evidence="2 7" id="KW-0639">Primosome</keyword>
<dbReference type="GO" id="GO:1990077">
    <property type="term" value="C:primosome complex"/>
    <property type="evidence" value="ECO:0007669"/>
    <property type="project" value="UniProtKB-KW"/>
</dbReference>
<keyword evidence="3 7" id="KW-0235">DNA replication</keyword>
<dbReference type="PANTHER" id="PTHR10537:SF3">
    <property type="entry name" value="DNA PRIMASE LARGE SUBUNIT"/>
    <property type="match status" value="1"/>
</dbReference>
<keyword evidence="4 7" id="KW-0479">Metal-binding</keyword>
<dbReference type="CDD" id="cd06560">
    <property type="entry name" value="PriL"/>
    <property type="match status" value="1"/>
</dbReference>
<dbReference type="GO" id="GO:0006269">
    <property type="term" value="P:DNA replication, synthesis of primer"/>
    <property type="evidence" value="ECO:0007669"/>
    <property type="project" value="UniProtKB-UniRule"/>
</dbReference>
<dbReference type="Pfam" id="PF26466">
    <property type="entry name" value="DNA_primase_lrg_N"/>
    <property type="match status" value="1"/>
</dbReference>
<feature type="binding site" evidence="7">
    <location>
        <position position="325"/>
    </location>
    <ligand>
        <name>[4Fe-4S] cluster</name>
        <dbReference type="ChEBI" id="CHEBI:49883"/>
    </ligand>
</feature>
<dbReference type="EMBL" id="DRXG01000011">
    <property type="protein sequence ID" value="HHN51839.1"/>
    <property type="molecule type" value="Genomic_DNA"/>
</dbReference>
<evidence type="ECO:0000259" key="8">
    <source>
        <dbReference type="Pfam" id="PF04104"/>
    </source>
</evidence>
<dbReference type="PANTHER" id="PTHR10537">
    <property type="entry name" value="DNA PRIMASE LARGE SUBUNIT"/>
    <property type="match status" value="1"/>
</dbReference>
<evidence type="ECO:0000256" key="3">
    <source>
        <dbReference type="ARBA" id="ARBA00022705"/>
    </source>
</evidence>
<feature type="binding site" evidence="7">
    <location>
        <position position="309"/>
    </location>
    <ligand>
        <name>[4Fe-4S] cluster</name>
        <dbReference type="ChEBI" id="CHEBI:49883"/>
    </ligand>
</feature>
<dbReference type="InterPro" id="IPR058560">
    <property type="entry name" value="DNA_primase_C"/>
</dbReference>
<dbReference type="GO" id="GO:0003899">
    <property type="term" value="F:DNA-directed RNA polymerase activity"/>
    <property type="evidence" value="ECO:0007669"/>
    <property type="project" value="InterPro"/>
</dbReference>
<comment type="cofactor">
    <cofactor evidence="7">
        <name>[4Fe-4S] cluster</name>
        <dbReference type="ChEBI" id="CHEBI:49883"/>
    </cofactor>
    <text evidence="7">Binds 1 [4Fe-4S] cluster.</text>
</comment>
<dbReference type="InterPro" id="IPR007238">
    <property type="entry name" value="DNA_primase_lsu_euk/arc"/>
</dbReference>
<dbReference type="EMBL" id="DTCM01000065">
    <property type="protein sequence ID" value="HGL41053.1"/>
    <property type="molecule type" value="Genomic_DNA"/>
</dbReference>
<dbReference type="AlphaFoldDB" id="A0A7C4E3B9"/>
<dbReference type="SUPFAM" id="SSF140914">
    <property type="entry name" value="PriB N-terminal domain-like"/>
    <property type="match status" value="1"/>
</dbReference>
<dbReference type="GO" id="GO:0046872">
    <property type="term" value="F:metal ion binding"/>
    <property type="evidence" value="ECO:0007669"/>
    <property type="project" value="UniProtKB-KW"/>
</dbReference>
<organism evidence="10">
    <name type="scientific">Caldiarchaeum subterraneum</name>
    <dbReference type="NCBI Taxonomy" id="311458"/>
    <lineage>
        <taxon>Archaea</taxon>
        <taxon>Nitrososphaerota</taxon>
        <taxon>Candidatus Caldarchaeales</taxon>
        <taxon>Candidatus Caldarchaeaceae</taxon>
        <taxon>Candidatus Caldarchaeum</taxon>
    </lineage>
</organism>
<comment type="subunit">
    <text evidence="7">Heterodimer of a small subunit (PriS) and a large subunit (PriL).</text>
</comment>
<feature type="binding site" evidence="7">
    <location>
        <position position="236"/>
    </location>
    <ligand>
        <name>[4Fe-4S] cluster</name>
        <dbReference type="ChEBI" id="CHEBI:49883"/>
    </ligand>
</feature>
<evidence type="ECO:0000256" key="6">
    <source>
        <dbReference type="ARBA" id="ARBA00023014"/>
    </source>
</evidence>
<evidence type="ECO:0000256" key="4">
    <source>
        <dbReference type="ARBA" id="ARBA00022723"/>
    </source>
</evidence>
<keyword evidence="6 7" id="KW-0411">Iron-sulfur</keyword>
<evidence type="ECO:0000313" key="10">
    <source>
        <dbReference type="EMBL" id="HGN90906.1"/>
    </source>
</evidence>